<dbReference type="SUPFAM" id="SSF52540">
    <property type="entry name" value="P-loop containing nucleoside triphosphate hydrolases"/>
    <property type="match status" value="1"/>
</dbReference>
<dbReference type="InterPro" id="IPR027417">
    <property type="entry name" value="P-loop_NTPase"/>
</dbReference>
<dbReference type="RefSeq" id="WP_187593207.1">
    <property type="nucleotide sequence ID" value="NZ_CP060723.1"/>
</dbReference>
<dbReference type="Pfam" id="PF19044">
    <property type="entry name" value="P-loop_TraG"/>
    <property type="match status" value="1"/>
</dbReference>
<organism evidence="3 4">
    <name type="scientific">Pedobacter roseus</name>
    <dbReference type="NCBI Taxonomy" id="336820"/>
    <lineage>
        <taxon>Bacteria</taxon>
        <taxon>Pseudomonadati</taxon>
        <taxon>Bacteroidota</taxon>
        <taxon>Sphingobacteriia</taxon>
        <taxon>Sphingobacteriales</taxon>
        <taxon>Sphingobacteriaceae</taxon>
        <taxon>Pedobacter</taxon>
    </lineage>
</organism>
<dbReference type="PANTHER" id="PTHR38467:SF1">
    <property type="entry name" value="CONJUGATIVE TRANSFER: ASSEMBLY"/>
    <property type="match status" value="1"/>
</dbReference>
<dbReference type="InterPro" id="IPR022509">
    <property type="entry name" value="Conjugation_ATPase_TraG"/>
</dbReference>
<dbReference type="Gene3D" id="3.40.50.300">
    <property type="entry name" value="P-loop containing nucleotide triphosphate hydrolases"/>
    <property type="match status" value="1"/>
</dbReference>
<name>A0A7G9QHA3_9SPHI</name>
<dbReference type="KEGG" id="proe:H9L23_01000"/>
<feature type="domain" description="CagE TrbE VirB component of type IV transporter system central" evidence="1">
    <location>
        <begin position="254"/>
        <end position="349"/>
    </location>
</feature>
<accession>A0A7G9QHA3</accession>
<dbReference type="PANTHER" id="PTHR38467">
    <property type="match status" value="1"/>
</dbReference>
<dbReference type="Proteomes" id="UP000515806">
    <property type="component" value="Chromosome"/>
</dbReference>
<evidence type="ECO:0000313" key="3">
    <source>
        <dbReference type="EMBL" id="QNN42728.1"/>
    </source>
</evidence>
<evidence type="ECO:0000259" key="1">
    <source>
        <dbReference type="Pfam" id="PF03135"/>
    </source>
</evidence>
<dbReference type="Gene3D" id="1.10.8.730">
    <property type="match status" value="1"/>
</dbReference>
<dbReference type="EMBL" id="CP060723">
    <property type="protein sequence ID" value="QNN42728.1"/>
    <property type="molecule type" value="Genomic_DNA"/>
</dbReference>
<dbReference type="AlphaFoldDB" id="A0A7G9QHA3"/>
<protein>
    <submittedName>
        <fullName evidence="3">TraG family conjugative transposon ATPase</fullName>
    </submittedName>
</protein>
<keyword evidence="4" id="KW-1185">Reference proteome</keyword>
<sequence>MGKQEFKLPYAGIEEISGLSVLYGESGDFSVILSIENPVLIYSADPAGYQAYHLLLLNVIKILGEGYIIQKQDVFAKKTFQPKVQSEPLQQKYDEHFSGREYIEHSSYLVITRQVKRRAMYVYDRKALFDFVSNIAKVCELLKGASVLPKLLSRGEIERYISRMLAMDFSSDHFSLNNLRAGDTEIGIGEKVIRCMSLVNIDSIDMPESIGPYLMASDGKGLQEFPMDNLSFLSSVPGIESLVYNQLIEIPSQGITLNKLQLKRKRHSGVPDPANQMCVEDIDKLLIDVARENQLLVNAHYSLLVCCELPLLDTSCNFIEASLFQQGIIPSKNAYNQMELFRSALPGNAVELKKYDWFLTTSDAALCLFYKERLMRDEPSKFLMRFTDRRGIPVGIDPADLPMESGRITNRSKFVLGSSGTGKSFFMNSLLEQYMLYNYDIVIVDVGHSYSGLCNYFGGKYYTYTEENPITMNPFLISEAEYNIEKKDFLKTLIGLLLKGAEGSVSQIEDTVFSNVLSAYYSDFFLGEADYALCFDSFYHYSIVKISEIKENEKISFDLDEYRYVLKKFCLGGEYGRLLNESADLSDFTERFIVYEIDSIKENRVLFPIVTLVIMDLVLQKMRYRTGQRKAMILEEAWKAIASPLMANYILYLYKTMRKFWGEPIVVTQELSDIIGNAVIKDSILASSDTICLLDQSKFRGNYTEVAKLLALNEVEQRKIFTINALENKAGRGKFKEVYIKRGSIGEVYGVEVSIFQYLTFTTEKPEKTAVETYVKRYGSYPLGLEHFVADMKMSAISLPEFVKKVNSSLTS</sequence>
<dbReference type="InterPro" id="IPR053155">
    <property type="entry name" value="F-pilin_assembly_TraC"/>
</dbReference>
<dbReference type="GO" id="GO:0005524">
    <property type="term" value="F:ATP binding"/>
    <property type="evidence" value="ECO:0007669"/>
    <property type="project" value="InterPro"/>
</dbReference>
<feature type="domain" description="TraG P-loop" evidence="2">
    <location>
        <begin position="384"/>
        <end position="790"/>
    </location>
</feature>
<gene>
    <name evidence="3" type="primary">traG</name>
    <name evidence="3" type="ORF">H9L23_01000</name>
</gene>
<dbReference type="InterPro" id="IPR018145">
    <property type="entry name" value="CagE_TrbE_VirB_cntrl_dom"/>
</dbReference>
<evidence type="ECO:0000313" key="4">
    <source>
        <dbReference type="Proteomes" id="UP000515806"/>
    </source>
</evidence>
<reference evidence="3 4" key="1">
    <citation type="submission" date="2020-08" db="EMBL/GenBank/DDBJ databases">
        <title>Genome sequence of Pedobacter roseus KACC 11594T.</title>
        <authorList>
            <person name="Hyun D.-W."/>
            <person name="Bae J.-W."/>
        </authorList>
    </citation>
    <scope>NUCLEOTIDE SEQUENCE [LARGE SCALE GENOMIC DNA]</scope>
    <source>
        <strain evidence="3 4">KACC 11594</strain>
    </source>
</reference>
<evidence type="ECO:0000259" key="2">
    <source>
        <dbReference type="Pfam" id="PF19044"/>
    </source>
</evidence>
<proteinExistence type="predicted"/>
<dbReference type="NCBIfam" id="TIGR03783">
    <property type="entry name" value="Bac_Flav_CT_G"/>
    <property type="match status" value="1"/>
</dbReference>
<dbReference type="Pfam" id="PF03135">
    <property type="entry name" value="CagE_TrbE_VirB"/>
    <property type="match status" value="1"/>
</dbReference>
<dbReference type="InterPro" id="IPR043964">
    <property type="entry name" value="P-loop_TraG"/>
</dbReference>